<reference evidence="1" key="1">
    <citation type="journal article" date="2018" name="Genome Biol.">
        <title>SKESA: strategic k-mer extension for scrupulous assemblies.</title>
        <authorList>
            <person name="Souvorov A."/>
            <person name="Agarwala R."/>
            <person name="Lipman D.J."/>
        </authorList>
    </citation>
    <scope>NUCLEOTIDE SEQUENCE</scope>
    <source>
        <strain evidence="1">CL18-200174</strain>
    </source>
</reference>
<dbReference type="AlphaFoldDB" id="A0AAN5PXR2"/>
<evidence type="ECO:0000313" key="1">
    <source>
        <dbReference type="EMBL" id="HAU2394762.1"/>
    </source>
</evidence>
<name>A0AAN5PXR2_LEGPN</name>
<dbReference type="EMBL" id="DACWOD010000001">
    <property type="protein sequence ID" value="HAU2394762.1"/>
    <property type="molecule type" value="Genomic_DNA"/>
</dbReference>
<comment type="caution">
    <text evidence="1">The sequence shown here is derived from an EMBL/GenBank/DDBJ whole genome shotgun (WGS) entry which is preliminary data.</text>
</comment>
<gene>
    <name evidence="1" type="ORF">JBK99_00185</name>
</gene>
<reference evidence="1" key="2">
    <citation type="submission" date="2019-09" db="EMBL/GenBank/DDBJ databases">
        <authorList>
            <consortium name="NCBI Pathogen Detection Project"/>
        </authorList>
    </citation>
    <scope>NUCLEOTIDE SEQUENCE</scope>
    <source>
        <strain evidence="1">CL18-200174</strain>
    </source>
</reference>
<protein>
    <submittedName>
        <fullName evidence="1">Uncharacterized protein</fullName>
    </submittedName>
</protein>
<evidence type="ECO:0000313" key="2">
    <source>
        <dbReference type="Proteomes" id="UP000863577"/>
    </source>
</evidence>
<dbReference type="Proteomes" id="UP000863577">
    <property type="component" value="Unassembled WGS sequence"/>
</dbReference>
<proteinExistence type="predicted"/>
<dbReference type="RefSeq" id="WP_136630552.1">
    <property type="nucleotide sequence ID" value="NZ_CCZA01000014.1"/>
</dbReference>
<organism evidence="1 2">
    <name type="scientific">Legionella pneumophila</name>
    <dbReference type="NCBI Taxonomy" id="446"/>
    <lineage>
        <taxon>Bacteria</taxon>
        <taxon>Pseudomonadati</taxon>
        <taxon>Pseudomonadota</taxon>
        <taxon>Gammaproteobacteria</taxon>
        <taxon>Legionellales</taxon>
        <taxon>Legionellaceae</taxon>
        <taxon>Legionella</taxon>
    </lineage>
</organism>
<accession>A0AAN5PXR2</accession>
<sequence>MPWVIQRKIKQINTLAEQYIEDIRYFLTEGVVAPTKALSFHFNGVACFTKGKLGKKYQFGRCIQLGRIDGNFLLVTNQRLFI</sequence>